<gene>
    <name evidence="1" type="ORF">PPENT_87.1.T0110043</name>
</gene>
<evidence type="ECO:0000313" key="1">
    <source>
        <dbReference type="EMBL" id="CAD8142247.1"/>
    </source>
</evidence>
<name>A0A8S1SSS3_9CILI</name>
<dbReference type="EMBL" id="CAJJDO010000011">
    <property type="protein sequence ID" value="CAD8142247.1"/>
    <property type="molecule type" value="Genomic_DNA"/>
</dbReference>
<dbReference type="AlphaFoldDB" id="A0A8S1SSS3"/>
<proteinExistence type="predicted"/>
<dbReference type="Proteomes" id="UP000689195">
    <property type="component" value="Unassembled WGS sequence"/>
</dbReference>
<evidence type="ECO:0000313" key="2">
    <source>
        <dbReference type="Proteomes" id="UP000689195"/>
    </source>
</evidence>
<keyword evidence="2" id="KW-1185">Reference proteome</keyword>
<protein>
    <submittedName>
        <fullName evidence="1">Uncharacterized protein</fullName>
    </submittedName>
</protein>
<accession>A0A8S1SSS3</accession>
<comment type="caution">
    <text evidence="1">The sequence shown here is derived from an EMBL/GenBank/DDBJ whole genome shotgun (WGS) entry which is preliminary data.</text>
</comment>
<organism evidence="1 2">
    <name type="scientific">Paramecium pentaurelia</name>
    <dbReference type="NCBI Taxonomy" id="43138"/>
    <lineage>
        <taxon>Eukaryota</taxon>
        <taxon>Sar</taxon>
        <taxon>Alveolata</taxon>
        <taxon>Ciliophora</taxon>
        <taxon>Intramacronucleata</taxon>
        <taxon>Oligohymenophorea</taxon>
        <taxon>Peniculida</taxon>
        <taxon>Parameciidae</taxon>
        <taxon>Paramecium</taxon>
    </lineage>
</organism>
<reference evidence="1" key="1">
    <citation type="submission" date="2021-01" db="EMBL/GenBank/DDBJ databases">
        <authorList>
            <consortium name="Genoscope - CEA"/>
            <person name="William W."/>
        </authorList>
    </citation>
    <scope>NUCLEOTIDE SEQUENCE</scope>
</reference>
<sequence length="110" mass="13501">MVACRFLNSFYNQVFVDTIMLYKSESQILFLLSSNTPKEIEALFYKIEDSYGYNQKIQLSILPFLMKLNHHMCQKLYRRLWFKNNYYWYFANKQIFFTGMLHLLFDVYVE</sequence>